<sequence>MFRVPSKLSTLAAGSCLSKRGLVDLAKLSSLVDIKPEVREALVKKPQSVVALESTIITHGMPYPQNLETALEVEEIVRKKGAVPATIGVVNGRVKVGVTADELKVLARVDKESTLKTSRRDLAYVVSRKLNGGTTVAGTLVIANMVGIRIFATGGVGGVHRGGEQSLDISPDLIELGRSPVAVVSSGVKSILDIPKTLEYLETQGVCVASYQCPDKEFPAFYFPTSGCKASFNLNNPVEAAELLSANNSLGLQSGFLIGVPLPEEHAIDRKLIEDATEQALSDAGQNAVGGKEMTPFVLAAISLHTKGRSLESNIALVKNNASVAAEIAVQLSRLENEGGAAKSCSQRAPVVIGGSIVDTCITVKDDEWKVNKFTLATLSAIVSMNHYHSVSK</sequence>
<reference evidence="6" key="2">
    <citation type="submission" date="2025-05" db="UniProtKB">
        <authorList>
            <consortium name="EnsemblMetazoa"/>
        </authorList>
    </citation>
    <scope>IDENTIFICATION</scope>
    <source>
        <strain evidence="6">Foshan</strain>
    </source>
</reference>
<keyword evidence="4" id="KW-0456">Lyase</keyword>
<dbReference type="PANTHER" id="PTHR42909:SF1">
    <property type="entry name" value="CARBOHYDRATE KINASE PFKB DOMAIN-CONTAINING PROTEIN"/>
    <property type="match status" value="1"/>
</dbReference>
<evidence type="ECO:0008006" key="8">
    <source>
        <dbReference type="Google" id="ProtNLM"/>
    </source>
</evidence>
<keyword evidence="1" id="KW-0479">Metal-binding</keyword>
<evidence type="ECO:0000256" key="1">
    <source>
        <dbReference type="ARBA" id="ARBA00022723"/>
    </source>
</evidence>
<dbReference type="Proteomes" id="UP000069940">
    <property type="component" value="Unassembled WGS sequence"/>
</dbReference>
<name>A0ABM1ZK96_AEDAL</name>
<evidence type="ECO:0000256" key="2">
    <source>
        <dbReference type="ARBA" id="ARBA00022801"/>
    </source>
</evidence>
<dbReference type="Pfam" id="PF04227">
    <property type="entry name" value="Indigoidine_A"/>
    <property type="match status" value="1"/>
</dbReference>
<dbReference type="InterPro" id="IPR022830">
    <property type="entry name" value="Indigdn_synthA-like"/>
</dbReference>
<evidence type="ECO:0000313" key="7">
    <source>
        <dbReference type="Proteomes" id="UP000069940"/>
    </source>
</evidence>
<dbReference type="PANTHER" id="PTHR42909">
    <property type="entry name" value="ZGC:136858"/>
    <property type="match status" value="1"/>
</dbReference>
<protein>
    <recommendedName>
        <fullName evidence="8">Pseudouridine-5'-phosphate glycosidase</fullName>
    </recommendedName>
</protein>
<keyword evidence="2" id="KW-0378">Hydrolase</keyword>
<keyword evidence="7" id="KW-1185">Reference proteome</keyword>
<accession>A0ABM1ZK96</accession>
<proteinExistence type="inferred from homology"/>
<dbReference type="InterPro" id="IPR007342">
    <property type="entry name" value="PsuG"/>
</dbReference>
<evidence type="ECO:0000256" key="4">
    <source>
        <dbReference type="ARBA" id="ARBA00023239"/>
    </source>
</evidence>
<keyword evidence="3" id="KW-0464">Manganese</keyword>
<evidence type="ECO:0000256" key="5">
    <source>
        <dbReference type="ARBA" id="ARBA00023295"/>
    </source>
</evidence>
<dbReference type="RefSeq" id="XP_029728927.2">
    <property type="nucleotide sequence ID" value="XM_029873067.2"/>
</dbReference>
<dbReference type="SUPFAM" id="SSF110581">
    <property type="entry name" value="Indigoidine synthase A-like"/>
    <property type="match status" value="1"/>
</dbReference>
<evidence type="ECO:0000313" key="6">
    <source>
        <dbReference type="EnsemblMetazoa" id="AALFPA23_019295.P28379"/>
    </source>
</evidence>
<reference evidence="7" key="1">
    <citation type="journal article" date="2015" name="Proc. Natl. Acad. Sci. U.S.A.">
        <title>Genome sequence of the Asian Tiger mosquito, Aedes albopictus, reveals insights into its biology, genetics, and evolution.</title>
        <authorList>
            <person name="Chen X.G."/>
            <person name="Jiang X."/>
            <person name="Gu J."/>
            <person name="Xu M."/>
            <person name="Wu Y."/>
            <person name="Deng Y."/>
            <person name="Zhang C."/>
            <person name="Bonizzoni M."/>
            <person name="Dermauw W."/>
            <person name="Vontas J."/>
            <person name="Armbruster P."/>
            <person name="Huang X."/>
            <person name="Yang Y."/>
            <person name="Zhang H."/>
            <person name="He W."/>
            <person name="Peng H."/>
            <person name="Liu Y."/>
            <person name="Wu K."/>
            <person name="Chen J."/>
            <person name="Lirakis M."/>
            <person name="Topalis P."/>
            <person name="Van Leeuwen T."/>
            <person name="Hall A.B."/>
            <person name="Jiang X."/>
            <person name="Thorpe C."/>
            <person name="Mueller R.L."/>
            <person name="Sun C."/>
            <person name="Waterhouse R.M."/>
            <person name="Yan G."/>
            <person name="Tu Z.J."/>
            <person name="Fang X."/>
            <person name="James A.A."/>
        </authorList>
    </citation>
    <scope>NUCLEOTIDE SEQUENCE [LARGE SCALE GENOMIC DNA]</scope>
    <source>
        <strain evidence="7">Foshan</strain>
    </source>
</reference>
<organism evidence="6 7">
    <name type="scientific">Aedes albopictus</name>
    <name type="common">Asian tiger mosquito</name>
    <name type="synonym">Stegomyia albopicta</name>
    <dbReference type="NCBI Taxonomy" id="7160"/>
    <lineage>
        <taxon>Eukaryota</taxon>
        <taxon>Metazoa</taxon>
        <taxon>Ecdysozoa</taxon>
        <taxon>Arthropoda</taxon>
        <taxon>Hexapoda</taxon>
        <taxon>Insecta</taxon>
        <taxon>Pterygota</taxon>
        <taxon>Neoptera</taxon>
        <taxon>Endopterygota</taxon>
        <taxon>Diptera</taxon>
        <taxon>Nematocera</taxon>
        <taxon>Culicoidea</taxon>
        <taxon>Culicidae</taxon>
        <taxon>Culicinae</taxon>
        <taxon>Aedini</taxon>
        <taxon>Aedes</taxon>
        <taxon>Stegomyia</taxon>
    </lineage>
</organism>
<dbReference type="Gene3D" id="3.40.1790.10">
    <property type="entry name" value="Indigoidine synthase domain"/>
    <property type="match status" value="1"/>
</dbReference>
<evidence type="ECO:0000256" key="3">
    <source>
        <dbReference type="ARBA" id="ARBA00023211"/>
    </source>
</evidence>
<dbReference type="GeneID" id="109423702"/>
<keyword evidence="5" id="KW-0326">Glycosidase</keyword>
<dbReference type="HAMAP" id="MF_01876">
    <property type="entry name" value="PsiMP_glycosidase"/>
    <property type="match status" value="1"/>
</dbReference>
<dbReference type="EnsemblMetazoa" id="AALFPA23_019295.R28379">
    <property type="protein sequence ID" value="AALFPA23_019295.P28379"/>
    <property type="gene ID" value="AALFPA23_019295"/>
</dbReference>